<keyword evidence="9" id="KW-1185">Reference proteome</keyword>
<name>A0A1L7TL73_FUSMA</name>
<dbReference type="InterPro" id="IPR033121">
    <property type="entry name" value="PEPTIDASE_A1"/>
</dbReference>
<dbReference type="CDD" id="cd06097">
    <property type="entry name" value="Aspergillopepsin_like"/>
    <property type="match status" value="1"/>
</dbReference>
<dbReference type="EMBL" id="FCQH01000007">
    <property type="protein sequence ID" value="CVK96017.1"/>
    <property type="molecule type" value="Genomic_DNA"/>
</dbReference>
<dbReference type="GO" id="GO:0004190">
    <property type="term" value="F:aspartic-type endopeptidase activity"/>
    <property type="evidence" value="ECO:0007669"/>
    <property type="project" value="UniProtKB-KW"/>
</dbReference>
<dbReference type="InterPro" id="IPR021109">
    <property type="entry name" value="Peptidase_aspartic_dom_sf"/>
</dbReference>
<evidence type="ECO:0000256" key="3">
    <source>
        <dbReference type="ARBA" id="ARBA00022750"/>
    </source>
</evidence>
<sequence>MSLKVLQLIAALAASAHGIAVPDSQGAAFSLDAFAPATPEEFDPVAERQRLEAKFPTTHASNIQVRTVKQSGSAKVKPVSGGMSFFVLTVIGNQTFKMLYDTGSADLWVYSNESSPFQSEDHPTYAPTSSATLLKGYNFTLKYAFGDVISGEVFTDTVKAGPVVAHKQAVESALIIQPEVSYDGILGLAFSTINQVVPKKQKTLFETLLPTLKKKVFAANLRLDGKPATWDFGYIDDTKFKGKVAYTPVVSTKYWSMNVSSYAVGKGSFTSKKKVGEVIVDSGTYLVYLPEAVVNDYYSHIKGYKLTSGGSRTYPCNSTVPDFHFKIDSTTLTIPGRDVNYTVYDPNIRLCTGAITSQLNNKYSVLGNLFMKNYYVVHSWEEAIPKLGFAPH</sequence>
<evidence type="ECO:0000256" key="5">
    <source>
        <dbReference type="PIRSR" id="PIRSR601461-1"/>
    </source>
</evidence>
<dbReference type="SUPFAM" id="SSF50630">
    <property type="entry name" value="Acid proteases"/>
    <property type="match status" value="1"/>
</dbReference>
<dbReference type="PRINTS" id="PR00792">
    <property type="entry name" value="PEPSIN"/>
</dbReference>
<organism evidence="8 9">
    <name type="scientific">Fusarium mangiferae</name>
    <name type="common">Mango malformation disease fungus</name>
    <dbReference type="NCBI Taxonomy" id="192010"/>
    <lineage>
        <taxon>Eukaryota</taxon>
        <taxon>Fungi</taxon>
        <taxon>Dikarya</taxon>
        <taxon>Ascomycota</taxon>
        <taxon>Pezizomycotina</taxon>
        <taxon>Sordariomycetes</taxon>
        <taxon>Hypocreomycetidae</taxon>
        <taxon>Hypocreales</taxon>
        <taxon>Nectriaceae</taxon>
        <taxon>Fusarium</taxon>
        <taxon>Fusarium fujikuroi species complex</taxon>
    </lineage>
</organism>
<dbReference type="Pfam" id="PF00026">
    <property type="entry name" value="Asp"/>
    <property type="match status" value="1"/>
</dbReference>
<accession>A0A1L7TL73</accession>
<dbReference type="Gene3D" id="2.40.70.10">
    <property type="entry name" value="Acid Proteases"/>
    <property type="match status" value="2"/>
</dbReference>
<reference evidence="9" key="1">
    <citation type="journal article" date="2016" name="Genome Biol. Evol.">
        <title>Comparative 'omics' of the Fusarium fujikuroi species complex highlights differences in genetic potential and metabolite synthesis.</title>
        <authorList>
            <person name="Niehaus E.-M."/>
            <person name="Muensterkoetter M."/>
            <person name="Proctor R.H."/>
            <person name="Brown D.W."/>
            <person name="Sharon A."/>
            <person name="Idan Y."/>
            <person name="Oren-Young L."/>
            <person name="Sieber C.M."/>
            <person name="Novak O."/>
            <person name="Pencik A."/>
            <person name="Tarkowska D."/>
            <person name="Hromadova K."/>
            <person name="Freeman S."/>
            <person name="Maymon M."/>
            <person name="Elazar M."/>
            <person name="Youssef S.A."/>
            <person name="El-Shabrawy E.S.M."/>
            <person name="Shalaby A.B.A."/>
            <person name="Houterman P."/>
            <person name="Brock N.L."/>
            <person name="Burkhardt I."/>
            <person name="Tsavkelova E.A."/>
            <person name="Dickschat J.S."/>
            <person name="Galuszka P."/>
            <person name="Gueldener U."/>
            <person name="Tudzynski B."/>
        </authorList>
    </citation>
    <scope>NUCLEOTIDE SEQUENCE [LARGE SCALE GENOMIC DNA]</scope>
    <source>
        <strain evidence="9">MRC7560</strain>
    </source>
</reference>
<protein>
    <submittedName>
        <fullName evidence="8">Probable aspartic proteinase</fullName>
    </submittedName>
</protein>
<feature type="signal peptide" evidence="6">
    <location>
        <begin position="1"/>
        <end position="18"/>
    </location>
</feature>
<evidence type="ECO:0000259" key="7">
    <source>
        <dbReference type="PROSITE" id="PS51767"/>
    </source>
</evidence>
<comment type="caution">
    <text evidence="8">The sequence shown here is derived from an EMBL/GenBank/DDBJ whole genome shotgun (WGS) entry which is preliminary data.</text>
</comment>
<feature type="chain" id="PRO_5012273238" evidence="6">
    <location>
        <begin position="19"/>
        <end position="392"/>
    </location>
</feature>
<dbReference type="VEuPathDB" id="FungiDB:FMAN_13937"/>
<keyword evidence="3" id="KW-0064">Aspartyl protease</keyword>
<keyword evidence="2" id="KW-0645">Protease</keyword>
<dbReference type="GeneID" id="65093186"/>
<dbReference type="PANTHER" id="PTHR47966">
    <property type="entry name" value="BETA-SITE APP-CLEAVING ENZYME, ISOFORM A-RELATED"/>
    <property type="match status" value="1"/>
</dbReference>
<evidence type="ECO:0000256" key="2">
    <source>
        <dbReference type="ARBA" id="ARBA00022670"/>
    </source>
</evidence>
<feature type="active site" evidence="5">
    <location>
        <position position="281"/>
    </location>
</feature>
<dbReference type="PROSITE" id="PS51767">
    <property type="entry name" value="PEPTIDASE_A1"/>
    <property type="match status" value="1"/>
</dbReference>
<evidence type="ECO:0000256" key="1">
    <source>
        <dbReference type="ARBA" id="ARBA00007447"/>
    </source>
</evidence>
<dbReference type="GO" id="GO:0006508">
    <property type="term" value="P:proteolysis"/>
    <property type="evidence" value="ECO:0007669"/>
    <property type="project" value="UniProtKB-KW"/>
</dbReference>
<evidence type="ECO:0000313" key="8">
    <source>
        <dbReference type="EMBL" id="CVK96017.1"/>
    </source>
</evidence>
<dbReference type="RefSeq" id="XP_041683830.1">
    <property type="nucleotide sequence ID" value="XM_041833469.1"/>
</dbReference>
<proteinExistence type="inferred from homology"/>
<dbReference type="InterPro" id="IPR034163">
    <property type="entry name" value="Aspergillopepsin-like_cat_dom"/>
</dbReference>
<evidence type="ECO:0000256" key="6">
    <source>
        <dbReference type="SAM" id="SignalP"/>
    </source>
</evidence>
<evidence type="ECO:0000256" key="4">
    <source>
        <dbReference type="ARBA" id="ARBA00022801"/>
    </source>
</evidence>
<dbReference type="AlphaFoldDB" id="A0A1L7TL73"/>
<feature type="domain" description="Peptidase A1" evidence="7">
    <location>
        <begin position="85"/>
        <end position="390"/>
    </location>
</feature>
<dbReference type="PANTHER" id="PTHR47966:SF2">
    <property type="entry name" value="ASPERGILLOPEPSIN-1-RELATED"/>
    <property type="match status" value="1"/>
</dbReference>
<dbReference type="InterPro" id="IPR001461">
    <property type="entry name" value="Aspartic_peptidase_A1"/>
</dbReference>
<keyword evidence="6" id="KW-0732">Signal</keyword>
<keyword evidence="4" id="KW-0378">Hydrolase</keyword>
<dbReference type="Proteomes" id="UP000184255">
    <property type="component" value="Unassembled WGS sequence"/>
</dbReference>
<feature type="active site" evidence="5">
    <location>
        <position position="101"/>
    </location>
</feature>
<comment type="similarity">
    <text evidence="1">Belongs to the peptidase A1 family.</text>
</comment>
<evidence type="ECO:0000313" key="9">
    <source>
        <dbReference type="Proteomes" id="UP000184255"/>
    </source>
</evidence>
<gene>
    <name evidence="8" type="ORF">FMAN_13937</name>
</gene>